<organism evidence="1 2">
    <name type="scientific">Trifolium medium</name>
    <dbReference type="NCBI Taxonomy" id="97028"/>
    <lineage>
        <taxon>Eukaryota</taxon>
        <taxon>Viridiplantae</taxon>
        <taxon>Streptophyta</taxon>
        <taxon>Embryophyta</taxon>
        <taxon>Tracheophyta</taxon>
        <taxon>Spermatophyta</taxon>
        <taxon>Magnoliopsida</taxon>
        <taxon>eudicotyledons</taxon>
        <taxon>Gunneridae</taxon>
        <taxon>Pentapetalae</taxon>
        <taxon>rosids</taxon>
        <taxon>fabids</taxon>
        <taxon>Fabales</taxon>
        <taxon>Fabaceae</taxon>
        <taxon>Papilionoideae</taxon>
        <taxon>50 kb inversion clade</taxon>
        <taxon>NPAAA clade</taxon>
        <taxon>Hologalegina</taxon>
        <taxon>IRL clade</taxon>
        <taxon>Trifolieae</taxon>
        <taxon>Trifolium</taxon>
    </lineage>
</organism>
<proteinExistence type="predicted"/>
<dbReference type="Proteomes" id="UP000265520">
    <property type="component" value="Unassembled WGS sequence"/>
</dbReference>
<sequence>SGMDLASEDPAILQLNKWDPSETQVGLSEFREAFISPTREILLLHSYQKEALLFPLVKGDCYDFSYKGLLGLTYSSLHTNINTCKTV</sequence>
<protein>
    <submittedName>
        <fullName evidence="1">Uncharacterized protein</fullName>
    </submittedName>
</protein>
<accession>A0A392S3P8</accession>
<feature type="non-terminal residue" evidence="1">
    <location>
        <position position="1"/>
    </location>
</feature>
<dbReference type="AlphaFoldDB" id="A0A392S3P8"/>
<reference evidence="1 2" key="1">
    <citation type="journal article" date="2018" name="Front. Plant Sci.">
        <title>Red Clover (Trifolium pratense) and Zigzag Clover (T. medium) - A Picture of Genomic Similarities and Differences.</title>
        <authorList>
            <person name="Dluhosova J."/>
            <person name="Istvanek J."/>
            <person name="Nedelnik J."/>
            <person name="Repkova J."/>
        </authorList>
    </citation>
    <scope>NUCLEOTIDE SEQUENCE [LARGE SCALE GENOMIC DNA]</scope>
    <source>
        <strain evidence="2">cv. 10/8</strain>
        <tissue evidence="1">Leaf</tissue>
    </source>
</reference>
<dbReference type="EMBL" id="LXQA010318421">
    <property type="protein sequence ID" value="MCI43511.1"/>
    <property type="molecule type" value="Genomic_DNA"/>
</dbReference>
<keyword evidence="2" id="KW-1185">Reference proteome</keyword>
<comment type="caution">
    <text evidence="1">The sequence shown here is derived from an EMBL/GenBank/DDBJ whole genome shotgun (WGS) entry which is preliminary data.</text>
</comment>
<evidence type="ECO:0000313" key="1">
    <source>
        <dbReference type="EMBL" id="MCI43511.1"/>
    </source>
</evidence>
<name>A0A392S3P8_9FABA</name>
<evidence type="ECO:0000313" key="2">
    <source>
        <dbReference type="Proteomes" id="UP000265520"/>
    </source>
</evidence>